<protein>
    <submittedName>
        <fullName evidence="2">Helix-turn-helix domain-containing protein</fullName>
    </submittedName>
</protein>
<accession>A0ABS1S6T9</accession>
<feature type="domain" description="HTH cro/C1-type" evidence="1">
    <location>
        <begin position="9"/>
        <end position="69"/>
    </location>
</feature>
<proteinExistence type="predicted"/>
<dbReference type="PROSITE" id="PS50943">
    <property type="entry name" value="HTH_CROC1"/>
    <property type="match status" value="1"/>
</dbReference>
<evidence type="ECO:0000259" key="1">
    <source>
        <dbReference type="PROSITE" id="PS50943"/>
    </source>
</evidence>
<comment type="caution">
    <text evidence="2">The sequence shown here is derived from an EMBL/GenBank/DDBJ whole genome shotgun (WGS) entry which is preliminary data.</text>
</comment>
<sequence length="205" mass="22729">MKNPMRARIRERLKATGKTQKEASLHIGMNDAYVNNFLNGEKGGYGSQSFKFELLPKLAEFLECDPRYLTGEALKPDGTGNEMIETRRVIASKGIAKRDMDQPISIHADDRFPAELQEAFLVMGDDWKQYGINDGSIIIARKAEPAEGDIVVYQNSDDGAGITKFPIEVKATQGEGRVEEPSQDDSPSSAKLDVIGIVTMELRMF</sequence>
<dbReference type="InterPro" id="IPR010982">
    <property type="entry name" value="Lambda_DNA-bd_dom_sf"/>
</dbReference>
<dbReference type="CDD" id="cd00093">
    <property type="entry name" value="HTH_XRE"/>
    <property type="match status" value="1"/>
</dbReference>
<reference evidence="2 3" key="1">
    <citation type="submission" date="2021-01" db="EMBL/GenBank/DDBJ databases">
        <title>011410 draft genome.</title>
        <authorList>
            <person name="Lang L."/>
        </authorList>
    </citation>
    <scope>NUCLEOTIDE SEQUENCE [LARGE SCALE GENOMIC DNA]</scope>
    <source>
        <strain evidence="2 3">KCTC 42845</strain>
    </source>
</reference>
<keyword evidence="3" id="KW-1185">Reference proteome</keyword>
<dbReference type="RefSeq" id="WP_191310538.1">
    <property type="nucleotide sequence ID" value="NZ_BNCL01000009.1"/>
</dbReference>
<evidence type="ECO:0000313" key="3">
    <source>
        <dbReference type="Proteomes" id="UP000644749"/>
    </source>
</evidence>
<dbReference type="Proteomes" id="UP000644749">
    <property type="component" value="Unassembled WGS sequence"/>
</dbReference>
<evidence type="ECO:0000313" key="2">
    <source>
        <dbReference type="EMBL" id="MBL3674249.1"/>
    </source>
</evidence>
<dbReference type="EMBL" id="JAESHT010000010">
    <property type="protein sequence ID" value="MBL3674249.1"/>
    <property type="molecule type" value="Genomic_DNA"/>
</dbReference>
<dbReference type="Gene3D" id="1.10.260.40">
    <property type="entry name" value="lambda repressor-like DNA-binding domains"/>
    <property type="match status" value="1"/>
</dbReference>
<dbReference type="SMART" id="SM00530">
    <property type="entry name" value="HTH_XRE"/>
    <property type="match status" value="1"/>
</dbReference>
<organism evidence="2 3">
    <name type="scientific">Paracoccus aerius</name>
    <dbReference type="NCBI Taxonomy" id="1915382"/>
    <lineage>
        <taxon>Bacteria</taxon>
        <taxon>Pseudomonadati</taxon>
        <taxon>Pseudomonadota</taxon>
        <taxon>Alphaproteobacteria</taxon>
        <taxon>Rhodobacterales</taxon>
        <taxon>Paracoccaceae</taxon>
        <taxon>Paracoccus</taxon>
    </lineage>
</organism>
<name>A0ABS1S6T9_9RHOB</name>
<dbReference type="CDD" id="cd06462">
    <property type="entry name" value="Peptidase_S24_S26"/>
    <property type="match status" value="1"/>
</dbReference>
<dbReference type="SUPFAM" id="SSF47413">
    <property type="entry name" value="lambda repressor-like DNA-binding domains"/>
    <property type="match status" value="1"/>
</dbReference>
<dbReference type="InterPro" id="IPR001387">
    <property type="entry name" value="Cro/C1-type_HTH"/>
</dbReference>
<gene>
    <name evidence="2" type="ORF">JL111_12200</name>
</gene>